<protein>
    <recommendedName>
        <fullName evidence="8 9">Elongation factor P</fullName>
        <shortName evidence="8">EF-P</shortName>
    </recommendedName>
</protein>
<dbReference type="FunFam" id="2.40.50.140:FF:000009">
    <property type="entry name" value="Elongation factor P"/>
    <property type="match status" value="1"/>
</dbReference>
<dbReference type="InterPro" id="IPR012340">
    <property type="entry name" value="NA-bd_OB-fold"/>
</dbReference>
<dbReference type="OrthoDB" id="9801844at2"/>
<keyword evidence="14" id="KW-1185">Reference proteome</keyword>
<keyword evidence="7 8" id="KW-0379">Hydroxylation</keyword>
<dbReference type="UniPathway" id="UPA00345"/>
<dbReference type="PANTHER" id="PTHR30053:SF12">
    <property type="entry name" value="ELONGATION FACTOR P (EF-P) FAMILY PROTEIN"/>
    <property type="match status" value="1"/>
</dbReference>
<feature type="modified residue" description="N6-(3,6-diaminohexanoyl)-5-hydroxylysine" evidence="8">
    <location>
        <position position="34"/>
    </location>
</feature>
<dbReference type="GO" id="GO:0003746">
    <property type="term" value="F:translation elongation factor activity"/>
    <property type="evidence" value="ECO:0007669"/>
    <property type="project" value="UniProtKB-UniRule"/>
</dbReference>
<evidence type="ECO:0000256" key="3">
    <source>
        <dbReference type="ARBA" id="ARBA00009479"/>
    </source>
</evidence>
<dbReference type="KEGG" id="seds:AAY24_08800"/>
<feature type="domain" description="Translation elongation factor P/YeiP central" evidence="12">
    <location>
        <begin position="69"/>
        <end position="123"/>
    </location>
</feature>
<dbReference type="GO" id="GO:0005829">
    <property type="term" value="C:cytosol"/>
    <property type="evidence" value="ECO:0007669"/>
    <property type="project" value="UniProtKB-ARBA"/>
</dbReference>
<dbReference type="SUPFAM" id="SSF50249">
    <property type="entry name" value="Nucleic acid-binding proteins"/>
    <property type="match status" value="2"/>
</dbReference>
<keyword evidence="4 8" id="KW-0963">Cytoplasm</keyword>
<dbReference type="InterPro" id="IPR008991">
    <property type="entry name" value="Translation_prot_SH3-like_sf"/>
</dbReference>
<evidence type="ECO:0000256" key="8">
    <source>
        <dbReference type="HAMAP-Rule" id="MF_00141"/>
    </source>
</evidence>
<dbReference type="Gene3D" id="2.30.30.30">
    <property type="match status" value="1"/>
</dbReference>
<evidence type="ECO:0000259" key="12">
    <source>
        <dbReference type="SMART" id="SM01185"/>
    </source>
</evidence>
<dbReference type="InterPro" id="IPR014722">
    <property type="entry name" value="Rib_uL2_dom2"/>
</dbReference>
<evidence type="ECO:0000313" key="14">
    <source>
        <dbReference type="Proteomes" id="UP000034410"/>
    </source>
</evidence>
<dbReference type="CDD" id="cd04470">
    <property type="entry name" value="S1_EF-P_repeat_1"/>
    <property type="match status" value="1"/>
</dbReference>
<dbReference type="PIRSF" id="PIRSF005901">
    <property type="entry name" value="EF-P"/>
    <property type="match status" value="1"/>
</dbReference>
<dbReference type="HAMAP" id="MF_00141">
    <property type="entry name" value="EF_P"/>
    <property type="match status" value="1"/>
</dbReference>
<evidence type="ECO:0000259" key="11">
    <source>
        <dbReference type="SMART" id="SM00841"/>
    </source>
</evidence>
<dbReference type="GO" id="GO:0043043">
    <property type="term" value="P:peptide biosynthetic process"/>
    <property type="evidence" value="ECO:0007669"/>
    <property type="project" value="InterPro"/>
</dbReference>
<dbReference type="InterPro" id="IPR015365">
    <property type="entry name" value="Elong-fact-P_C"/>
</dbReference>
<sequence length="190" mass="20764">MATYSTNEFKGGLKIMLDGDPCSIIENEFVKPGKGQAFNRVKIRNLKTGRVIERTFKSGESVVAADVMEMELQYLYSDGEFWHFMDPDSFEQVSADAAAVGDSVKWLKDQDMCTVTLWNGAPIIVEAPNFVNLTITETDPGLKGDTSGGGGKPATLETGAVVRVPLFVQTGELIKVDTRSGEYVSRAKEE</sequence>
<dbReference type="FunFam" id="2.40.50.140:FF:000004">
    <property type="entry name" value="Elongation factor P"/>
    <property type="match status" value="1"/>
</dbReference>
<comment type="subcellular location">
    <subcellularLocation>
        <location evidence="1 8">Cytoplasm</location>
    </subcellularLocation>
</comment>
<dbReference type="Proteomes" id="UP000034410">
    <property type="component" value="Chromosome"/>
</dbReference>
<proteinExistence type="inferred from homology"/>
<dbReference type="SMART" id="SM00841">
    <property type="entry name" value="Elong-fact-P_C"/>
    <property type="match status" value="1"/>
</dbReference>
<dbReference type="RefSeq" id="WP_046861154.1">
    <property type="nucleotide sequence ID" value="NZ_CP011412.1"/>
</dbReference>
<dbReference type="InterPro" id="IPR013852">
    <property type="entry name" value="Transl_elong_P/YeiP_CS"/>
</dbReference>
<dbReference type="SMART" id="SM01185">
    <property type="entry name" value="EFP"/>
    <property type="match status" value="1"/>
</dbReference>
<dbReference type="Gene3D" id="2.40.50.140">
    <property type="entry name" value="Nucleic acid-binding proteins"/>
    <property type="match status" value="2"/>
</dbReference>
<evidence type="ECO:0000256" key="4">
    <source>
        <dbReference type="ARBA" id="ARBA00022490"/>
    </source>
</evidence>
<dbReference type="PROSITE" id="PS01275">
    <property type="entry name" value="EFP"/>
    <property type="match status" value="1"/>
</dbReference>
<dbReference type="Pfam" id="PF01132">
    <property type="entry name" value="EFP"/>
    <property type="match status" value="1"/>
</dbReference>
<evidence type="ECO:0000256" key="5">
    <source>
        <dbReference type="ARBA" id="ARBA00022768"/>
    </source>
</evidence>
<dbReference type="NCBIfam" id="NF001810">
    <property type="entry name" value="PRK00529.1"/>
    <property type="match status" value="1"/>
</dbReference>
<accession>A0A0F7K4M9</accession>
<gene>
    <name evidence="8" type="primary">efp</name>
    <name evidence="13" type="ORF">AAY24_08800</name>
</gene>
<evidence type="ECO:0000256" key="10">
    <source>
        <dbReference type="RuleBase" id="RU004389"/>
    </source>
</evidence>
<dbReference type="NCBIfam" id="TIGR00038">
    <property type="entry name" value="efp"/>
    <property type="match status" value="1"/>
</dbReference>
<comment type="PTM">
    <text evidence="8">May be beta-lysylated on the epsilon-amino group of Lys-34 by the combined action of EpmA and EpmB, and then hydroxylated on the C5 position of the same residue by EpmC (if this protein is present). Lysylation is critical for the stimulatory effect of EF-P on peptide-bond formation. The lysylation moiety may extend toward the peptidyltransferase center and stabilize the terminal 3-CCA end of the tRNA. Hydroxylation of the C5 position on Lys-34 may allow additional potential stabilizing hydrogen-bond interactions with the P-tRNA.</text>
</comment>
<comment type="similarity">
    <text evidence="3 8 10">Belongs to the elongation factor P family.</text>
</comment>
<name>A0A0F7K4M9_9GAMM</name>
<comment type="pathway">
    <text evidence="2 8">Protein biosynthesis; polypeptide chain elongation.</text>
</comment>
<evidence type="ECO:0000256" key="7">
    <source>
        <dbReference type="ARBA" id="ARBA00023278"/>
    </source>
</evidence>
<dbReference type="InterPro" id="IPR013185">
    <property type="entry name" value="Transl_elong_KOW-like"/>
</dbReference>
<keyword evidence="6 8" id="KW-0648">Protein biosynthesis</keyword>
<dbReference type="PATRIC" id="fig|1543721.4.peg.1820"/>
<dbReference type="Pfam" id="PF09285">
    <property type="entry name" value="Elong-fact-P_C"/>
    <property type="match status" value="1"/>
</dbReference>
<dbReference type="SUPFAM" id="SSF50104">
    <property type="entry name" value="Translation proteins SH3-like domain"/>
    <property type="match status" value="1"/>
</dbReference>
<dbReference type="InterPro" id="IPR011768">
    <property type="entry name" value="Transl_elongation_fac_P"/>
</dbReference>
<feature type="domain" description="Elongation factor P C-terminal" evidence="11">
    <location>
        <begin position="131"/>
        <end position="186"/>
    </location>
</feature>
<evidence type="ECO:0000256" key="1">
    <source>
        <dbReference type="ARBA" id="ARBA00004496"/>
    </source>
</evidence>
<dbReference type="AlphaFoldDB" id="A0A0F7K4M9"/>
<dbReference type="FunFam" id="2.30.30.30:FF:000003">
    <property type="entry name" value="Elongation factor P"/>
    <property type="match status" value="1"/>
</dbReference>
<dbReference type="CDD" id="cd05794">
    <property type="entry name" value="S1_EF-P_repeat_2"/>
    <property type="match status" value="1"/>
</dbReference>
<evidence type="ECO:0000256" key="2">
    <source>
        <dbReference type="ARBA" id="ARBA00004815"/>
    </source>
</evidence>
<evidence type="ECO:0000256" key="6">
    <source>
        <dbReference type="ARBA" id="ARBA00022917"/>
    </source>
</evidence>
<reference evidence="13 14" key="1">
    <citation type="journal article" date="2015" name="Genome Announc.">
        <title>Complete Genome Sequence of Sedimenticola thiotaurini Strain SIP-G1, a Polyphosphate- and Polyhydroxyalkanoate-Accumulating Sulfur-Oxidizing Gammaproteobacterium Isolated from Salt Marsh Sediments.</title>
        <authorList>
            <person name="Flood B.E."/>
            <person name="Jones D.S."/>
            <person name="Bailey J.V."/>
        </authorList>
    </citation>
    <scope>NUCLEOTIDE SEQUENCE [LARGE SCALE GENOMIC DNA]</scope>
    <source>
        <strain evidence="13 14">SIP-G1</strain>
    </source>
</reference>
<dbReference type="Pfam" id="PF08207">
    <property type="entry name" value="EFP_N"/>
    <property type="match status" value="1"/>
</dbReference>
<dbReference type="InterPro" id="IPR020599">
    <property type="entry name" value="Transl_elong_fac_P/YeiP"/>
</dbReference>
<comment type="function">
    <text evidence="8">Involved in peptide bond synthesis. Alleviates ribosome stalling that occurs when 3 or more consecutive Pro residues or the sequence PPG is present in a protein, possibly by augmenting the peptidyl transferase activity of the ribosome. Modification of Lys-34 is required for alleviation.</text>
</comment>
<dbReference type="InterPro" id="IPR001059">
    <property type="entry name" value="Transl_elong_P/YeiP_cen"/>
</dbReference>
<dbReference type="PANTHER" id="PTHR30053">
    <property type="entry name" value="ELONGATION FACTOR P"/>
    <property type="match status" value="1"/>
</dbReference>
<organism evidence="13 14">
    <name type="scientific">Sedimenticola thiotaurini</name>
    <dbReference type="NCBI Taxonomy" id="1543721"/>
    <lineage>
        <taxon>Bacteria</taxon>
        <taxon>Pseudomonadati</taxon>
        <taxon>Pseudomonadota</taxon>
        <taxon>Gammaproteobacteria</taxon>
        <taxon>Chromatiales</taxon>
        <taxon>Sedimenticolaceae</taxon>
        <taxon>Sedimenticola</taxon>
    </lineage>
</organism>
<evidence type="ECO:0000313" key="13">
    <source>
        <dbReference type="EMBL" id="AKH22155.1"/>
    </source>
</evidence>
<keyword evidence="5 8" id="KW-0251">Elongation factor</keyword>
<evidence type="ECO:0000256" key="9">
    <source>
        <dbReference type="NCBIfam" id="TIGR00038"/>
    </source>
</evidence>
<dbReference type="EMBL" id="CP011412">
    <property type="protein sequence ID" value="AKH22155.1"/>
    <property type="molecule type" value="Genomic_DNA"/>
</dbReference>